<dbReference type="GO" id="GO:0006105">
    <property type="term" value="P:succinate metabolic process"/>
    <property type="evidence" value="ECO:0007669"/>
    <property type="project" value="TreeGrafter"/>
</dbReference>
<accession>A0A1I3XZS0</accession>
<reference evidence="8" key="1">
    <citation type="submission" date="2016-10" db="EMBL/GenBank/DDBJ databases">
        <authorList>
            <person name="Varghese N."/>
            <person name="Submissions S."/>
        </authorList>
    </citation>
    <scope>NUCLEOTIDE SEQUENCE [LARGE SCALE GENOMIC DNA]</scope>
    <source>
        <strain evidence="8">MO64</strain>
    </source>
</reference>
<dbReference type="PANTHER" id="PTHR39585">
    <property type="entry name" value="FAD ASSEMBLY FACTOR SDHE"/>
    <property type="match status" value="1"/>
</dbReference>
<evidence type="ECO:0000313" key="8">
    <source>
        <dbReference type="Proteomes" id="UP000198725"/>
    </source>
</evidence>
<comment type="function">
    <text evidence="1">An FAD assembly protein, which accelerates covalent attachment of the cofactor into other proteins. Plays an essential role in the assembly of succinate dehydrogenase (SDH, respiratory complex II), an enzyme complex that is a component of both the tricarboxylic acid cycle and the electron transport chain, and which couples the oxidation of succinate to fumarate with the reduction of ubiquinone (coenzyme Q) to ubiquinol. Required for flavinylation (covalent attachment of FAD) of the flavoprotein subunit SdhA of SDH and other flavinylated proteins as well.</text>
</comment>
<keyword evidence="5" id="KW-0963">Cytoplasm</keyword>
<dbReference type="Proteomes" id="UP000198725">
    <property type="component" value="Unassembled WGS sequence"/>
</dbReference>
<dbReference type="EMBL" id="FOSR01000001">
    <property type="protein sequence ID" value="SFK25020.1"/>
    <property type="molecule type" value="Genomic_DNA"/>
</dbReference>
<dbReference type="Pfam" id="PF03937">
    <property type="entry name" value="Sdh5"/>
    <property type="match status" value="1"/>
</dbReference>
<dbReference type="RefSeq" id="WP_008213922.1">
    <property type="nucleotide sequence ID" value="NZ_FOSR01000001.1"/>
</dbReference>
<dbReference type="InterPro" id="IPR036714">
    <property type="entry name" value="SDH_sf"/>
</dbReference>
<proteinExistence type="inferred from homology"/>
<comment type="similarity">
    <text evidence="3">Belongs to the SdhE FAD assembly factor family.</text>
</comment>
<dbReference type="GO" id="GO:0005737">
    <property type="term" value="C:cytoplasm"/>
    <property type="evidence" value="ECO:0007669"/>
    <property type="project" value="UniProtKB-SubCell"/>
</dbReference>
<dbReference type="AlphaFoldDB" id="A0A1I3XZS0"/>
<evidence type="ECO:0000313" key="7">
    <source>
        <dbReference type="EMBL" id="SFK25020.1"/>
    </source>
</evidence>
<name>A0A1I3XZS0_9GAMM</name>
<dbReference type="Gene3D" id="1.10.150.250">
    <property type="entry name" value="Flavinator of succinate dehydrogenase"/>
    <property type="match status" value="1"/>
</dbReference>
<dbReference type="PANTHER" id="PTHR39585:SF1">
    <property type="entry name" value="FAD ASSEMBLY FACTOR SDHE"/>
    <property type="match status" value="1"/>
</dbReference>
<protein>
    <recommendedName>
        <fullName evidence="4">FAD assembly factor SdhE</fullName>
    </recommendedName>
</protein>
<evidence type="ECO:0000256" key="4">
    <source>
        <dbReference type="ARBA" id="ARBA00019418"/>
    </source>
</evidence>
<dbReference type="SUPFAM" id="SSF109910">
    <property type="entry name" value="YgfY-like"/>
    <property type="match status" value="1"/>
</dbReference>
<evidence type="ECO:0000256" key="5">
    <source>
        <dbReference type="ARBA" id="ARBA00022490"/>
    </source>
</evidence>
<evidence type="ECO:0000256" key="1">
    <source>
        <dbReference type="ARBA" id="ARBA00003135"/>
    </source>
</evidence>
<comment type="subcellular location">
    <subcellularLocation>
        <location evidence="2">Cytoplasm</location>
    </subcellularLocation>
</comment>
<gene>
    <name evidence="7" type="ORF">SAMN05192579_101236</name>
</gene>
<keyword evidence="6" id="KW-0143">Chaperone</keyword>
<sequence length="82" mass="9741">MDEAHIKRLRWRTRRGTRELDALFGGWLDEAFPSASEAQRQAFDELLDVQDPDLWDWVMGHARAPRADWQSIIDDIRARHRL</sequence>
<organism evidence="7 8">
    <name type="scientific">Rhodanobacter glycinis</name>
    <dbReference type="NCBI Taxonomy" id="582702"/>
    <lineage>
        <taxon>Bacteria</taxon>
        <taxon>Pseudomonadati</taxon>
        <taxon>Pseudomonadota</taxon>
        <taxon>Gammaproteobacteria</taxon>
        <taxon>Lysobacterales</taxon>
        <taxon>Rhodanobacteraceae</taxon>
        <taxon>Rhodanobacter</taxon>
    </lineage>
</organism>
<keyword evidence="8" id="KW-1185">Reference proteome</keyword>
<evidence type="ECO:0000256" key="6">
    <source>
        <dbReference type="ARBA" id="ARBA00023186"/>
    </source>
</evidence>
<evidence type="ECO:0000256" key="2">
    <source>
        <dbReference type="ARBA" id="ARBA00004496"/>
    </source>
</evidence>
<dbReference type="InterPro" id="IPR050531">
    <property type="entry name" value="SdhE_FAD_assembly_factor"/>
</dbReference>
<dbReference type="InterPro" id="IPR005631">
    <property type="entry name" value="SDH"/>
</dbReference>
<evidence type="ECO:0000256" key="3">
    <source>
        <dbReference type="ARBA" id="ARBA00008571"/>
    </source>
</evidence>